<evidence type="ECO:0008006" key="4">
    <source>
        <dbReference type="Google" id="ProtNLM"/>
    </source>
</evidence>
<comment type="caution">
    <text evidence="2">The sequence shown here is derived from an EMBL/GenBank/DDBJ whole genome shotgun (WGS) entry which is preliminary data.</text>
</comment>
<gene>
    <name evidence="2" type="ORF">B0T15DRAFT_392862</name>
</gene>
<dbReference type="PANTHER" id="PTHR35567">
    <property type="entry name" value="MALATE DEHYDROGENASE (AFU_ORTHOLOGUE AFUA_2G13800)"/>
    <property type="match status" value="1"/>
</dbReference>
<organism evidence="2 3">
    <name type="scientific">Chaetomium strumarium</name>
    <dbReference type="NCBI Taxonomy" id="1170767"/>
    <lineage>
        <taxon>Eukaryota</taxon>
        <taxon>Fungi</taxon>
        <taxon>Dikarya</taxon>
        <taxon>Ascomycota</taxon>
        <taxon>Pezizomycotina</taxon>
        <taxon>Sordariomycetes</taxon>
        <taxon>Sordariomycetidae</taxon>
        <taxon>Sordariales</taxon>
        <taxon>Chaetomiaceae</taxon>
        <taxon>Chaetomium</taxon>
    </lineage>
</organism>
<evidence type="ECO:0000313" key="2">
    <source>
        <dbReference type="EMBL" id="KAK3307867.1"/>
    </source>
</evidence>
<dbReference type="AlphaFoldDB" id="A0AAJ0GXA1"/>
<sequence>MVSATSFLLATLAAVVSAAPTCKQDATPTLPQVGGGTELPAPAASFVVKKIAIGHGIQNYSCADATATSVATGALAVLYDATSFYPGTKKTGISKQVWDNLPSTVLRRTEIPLNIQYGSQYGADPANPFPDPADLTCPDVPTVKFLGHHYFSSAGVPTFDLSAASLKASVKKLDGINAPSNADKGITDSGAVQWLQLGDNGSGESQGVSLVYRVVTAGGAAQACSVSGAGVQSVPYTAYYWFYG</sequence>
<dbReference type="PANTHER" id="PTHR35567:SF3">
    <property type="entry name" value="MALATE DEHYDROGENASE"/>
    <property type="match status" value="1"/>
</dbReference>
<dbReference type="EMBL" id="JAUDZG010000002">
    <property type="protein sequence ID" value="KAK3307867.1"/>
    <property type="molecule type" value="Genomic_DNA"/>
</dbReference>
<accession>A0AAJ0GXA1</accession>
<protein>
    <recommendedName>
        <fullName evidence="4">Malate dehydrogenase</fullName>
    </recommendedName>
</protein>
<dbReference type="RefSeq" id="XP_062723647.1">
    <property type="nucleotide sequence ID" value="XM_062864664.1"/>
</dbReference>
<keyword evidence="1" id="KW-0732">Signal</keyword>
<dbReference type="Pfam" id="PF11937">
    <property type="entry name" value="DUF3455"/>
    <property type="match status" value="1"/>
</dbReference>
<dbReference type="Proteomes" id="UP001273166">
    <property type="component" value="Unassembled WGS sequence"/>
</dbReference>
<proteinExistence type="predicted"/>
<name>A0AAJ0GXA1_9PEZI</name>
<dbReference type="GeneID" id="87883493"/>
<evidence type="ECO:0000256" key="1">
    <source>
        <dbReference type="SAM" id="SignalP"/>
    </source>
</evidence>
<reference evidence="2" key="1">
    <citation type="journal article" date="2023" name="Mol. Phylogenet. Evol.">
        <title>Genome-scale phylogeny and comparative genomics of the fungal order Sordariales.</title>
        <authorList>
            <person name="Hensen N."/>
            <person name="Bonometti L."/>
            <person name="Westerberg I."/>
            <person name="Brannstrom I.O."/>
            <person name="Guillou S."/>
            <person name="Cros-Aarteil S."/>
            <person name="Calhoun S."/>
            <person name="Haridas S."/>
            <person name="Kuo A."/>
            <person name="Mondo S."/>
            <person name="Pangilinan J."/>
            <person name="Riley R."/>
            <person name="LaButti K."/>
            <person name="Andreopoulos B."/>
            <person name="Lipzen A."/>
            <person name="Chen C."/>
            <person name="Yan M."/>
            <person name="Daum C."/>
            <person name="Ng V."/>
            <person name="Clum A."/>
            <person name="Steindorff A."/>
            <person name="Ohm R.A."/>
            <person name="Martin F."/>
            <person name="Silar P."/>
            <person name="Natvig D.O."/>
            <person name="Lalanne C."/>
            <person name="Gautier V."/>
            <person name="Ament-Velasquez S.L."/>
            <person name="Kruys A."/>
            <person name="Hutchinson M.I."/>
            <person name="Powell A.J."/>
            <person name="Barry K."/>
            <person name="Miller A.N."/>
            <person name="Grigoriev I.V."/>
            <person name="Debuchy R."/>
            <person name="Gladieux P."/>
            <person name="Hiltunen Thoren M."/>
            <person name="Johannesson H."/>
        </authorList>
    </citation>
    <scope>NUCLEOTIDE SEQUENCE</scope>
    <source>
        <strain evidence="2">CBS 333.67</strain>
    </source>
</reference>
<evidence type="ECO:0000313" key="3">
    <source>
        <dbReference type="Proteomes" id="UP001273166"/>
    </source>
</evidence>
<feature type="chain" id="PRO_5042462831" description="Malate dehydrogenase" evidence="1">
    <location>
        <begin position="19"/>
        <end position="244"/>
    </location>
</feature>
<keyword evidence="3" id="KW-1185">Reference proteome</keyword>
<reference evidence="2" key="2">
    <citation type="submission" date="2023-06" db="EMBL/GenBank/DDBJ databases">
        <authorList>
            <consortium name="Lawrence Berkeley National Laboratory"/>
            <person name="Mondo S.J."/>
            <person name="Hensen N."/>
            <person name="Bonometti L."/>
            <person name="Westerberg I."/>
            <person name="Brannstrom I.O."/>
            <person name="Guillou S."/>
            <person name="Cros-Aarteil S."/>
            <person name="Calhoun S."/>
            <person name="Haridas S."/>
            <person name="Kuo A."/>
            <person name="Pangilinan J."/>
            <person name="Riley R."/>
            <person name="Labutti K."/>
            <person name="Andreopoulos B."/>
            <person name="Lipzen A."/>
            <person name="Chen C."/>
            <person name="Yanf M."/>
            <person name="Daum C."/>
            <person name="Ng V."/>
            <person name="Clum A."/>
            <person name="Steindorff A."/>
            <person name="Ohm R."/>
            <person name="Martin F."/>
            <person name="Silar P."/>
            <person name="Natvig D."/>
            <person name="Lalanne C."/>
            <person name="Gautier V."/>
            <person name="Ament-Velasquez S.L."/>
            <person name="Kruys A."/>
            <person name="Hutchinson M.I."/>
            <person name="Powell A.J."/>
            <person name="Barry K."/>
            <person name="Miller A.N."/>
            <person name="Grigoriev I.V."/>
            <person name="Debuchy R."/>
            <person name="Gladieux P."/>
            <person name="Thoren M.H."/>
            <person name="Johannesson H."/>
        </authorList>
    </citation>
    <scope>NUCLEOTIDE SEQUENCE</scope>
    <source>
        <strain evidence="2">CBS 333.67</strain>
    </source>
</reference>
<dbReference type="InterPro" id="IPR021851">
    <property type="entry name" value="DUF3455"/>
</dbReference>
<feature type="signal peptide" evidence="1">
    <location>
        <begin position="1"/>
        <end position="18"/>
    </location>
</feature>